<protein>
    <submittedName>
        <fullName evidence="1">Uncharacterized protein</fullName>
    </submittedName>
</protein>
<accession>A0A3B0YBX3</accession>
<gene>
    <name evidence="1" type="ORF">MNBD_GAMMA11-3442</name>
</gene>
<dbReference type="EMBL" id="UOFG01000258">
    <property type="protein sequence ID" value="VAW65866.1"/>
    <property type="molecule type" value="Genomic_DNA"/>
</dbReference>
<reference evidence="1" key="1">
    <citation type="submission" date="2018-06" db="EMBL/GenBank/DDBJ databases">
        <authorList>
            <person name="Zhirakovskaya E."/>
        </authorList>
    </citation>
    <scope>NUCLEOTIDE SEQUENCE</scope>
</reference>
<evidence type="ECO:0000313" key="1">
    <source>
        <dbReference type="EMBL" id="VAW65866.1"/>
    </source>
</evidence>
<organism evidence="1">
    <name type="scientific">hydrothermal vent metagenome</name>
    <dbReference type="NCBI Taxonomy" id="652676"/>
    <lineage>
        <taxon>unclassified sequences</taxon>
        <taxon>metagenomes</taxon>
        <taxon>ecological metagenomes</taxon>
    </lineage>
</organism>
<dbReference type="AlphaFoldDB" id="A0A3B0YBX3"/>
<proteinExistence type="predicted"/>
<name>A0A3B0YBX3_9ZZZZ</name>
<sequence length="60" mass="7064">MNMVEEFLEKLAILCDEYNAQFDYTTDDDGIHINVEGKEVFIGFLDESASRELRNYINKR</sequence>